<keyword evidence="5 7" id="KW-0687">Ribonucleoprotein</keyword>
<comment type="subunit">
    <text evidence="7">Part of the 30S ribosomal subunit. Contacts protein S5. The interaction surface between S4 and S5 is involved in control of translational fidelity.</text>
</comment>
<evidence type="ECO:0000313" key="12">
    <source>
        <dbReference type="Proteomes" id="UP000800981"/>
    </source>
</evidence>
<evidence type="ECO:0000256" key="6">
    <source>
        <dbReference type="ARBA" id="ARBA00035254"/>
    </source>
</evidence>
<keyword evidence="12" id="KW-1185">Reference proteome</keyword>
<evidence type="ECO:0000259" key="10">
    <source>
        <dbReference type="SMART" id="SM01390"/>
    </source>
</evidence>
<dbReference type="NCBIfam" id="NF003717">
    <property type="entry name" value="PRK05327.1"/>
    <property type="match status" value="1"/>
</dbReference>
<dbReference type="InterPro" id="IPR036986">
    <property type="entry name" value="S4_RNA-bd_sf"/>
</dbReference>
<feature type="domain" description="Small ribosomal subunit protein uS4 N-terminal" evidence="10">
    <location>
        <begin position="3"/>
        <end position="97"/>
    </location>
</feature>
<dbReference type="InterPro" id="IPR001912">
    <property type="entry name" value="Ribosomal_uS4_N"/>
</dbReference>
<dbReference type="PANTHER" id="PTHR11831">
    <property type="entry name" value="30S 40S RIBOSOMAL PROTEIN"/>
    <property type="match status" value="1"/>
</dbReference>
<evidence type="ECO:0000313" key="11">
    <source>
        <dbReference type="EMBL" id="NHC15871.1"/>
    </source>
</evidence>
<name>A0ABX0H1Y5_9ACTN</name>
<dbReference type="InterPro" id="IPR002942">
    <property type="entry name" value="S4_RNA-bd"/>
</dbReference>
<dbReference type="Pfam" id="PF00163">
    <property type="entry name" value="Ribosomal_S4"/>
    <property type="match status" value="1"/>
</dbReference>
<dbReference type="RefSeq" id="WP_166284355.1">
    <property type="nucleotide sequence ID" value="NZ_JAANNP010000064.1"/>
</dbReference>
<dbReference type="PROSITE" id="PS00632">
    <property type="entry name" value="RIBOSOMAL_S4"/>
    <property type="match status" value="1"/>
</dbReference>
<dbReference type="Gene3D" id="3.10.290.10">
    <property type="entry name" value="RNA-binding S4 domain"/>
    <property type="match status" value="1"/>
</dbReference>
<keyword evidence="2 7" id="KW-0699">rRNA-binding</keyword>
<keyword evidence="3 7" id="KW-0694">RNA-binding</keyword>
<comment type="similarity">
    <text evidence="1 7 8">Belongs to the universal ribosomal protein uS4 family.</text>
</comment>
<dbReference type="GO" id="GO:0005840">
    <property type="term" value="C:ribosome"/>
    <property type="evidence" value="ECO:0007669"/>
    <property type="project" value="UniProtKB-KW"/>
</dbReference>
<evidence type="ECO:0000256" key="2">
    <source>
        <dbReference type="ARBA" id="ARBA00022730"/>
    </source>
</evidence>
<dbReference type="NCBIfam" id="TIGR01017">
    <property type="entry name" value="rpsD_bact"/>
    <property type="match status" value="1"/>
</dbReference>
<accession>A0ABX0H1Y5</accession>
<sequence>MARYTGADCKRCRREKMKLFLKGSKCESPKCPIEIRPYPPGQHGRGRTKDSEYLLQKREKQKCARIYGVLEKQFRGYYEEANKRQGKTGENLLRILESRLDNVVYRAGFAPSRDAARQFVRHGHLLVNGKKVDIPSYRVTENDIVEVRPGSVEMTPFVIARATVGERTVPAWLEVIPNQMRILVHALPARQVIDTPVQEQLIVELYSK</sequence>
<dbReference type="HAMAP" id="MF_01306_B">
    <property type="entry name" value="Ribosomal_uS4_B"/>
    <property type="match status" value="1"/>
</dbReference>
<dbReference type="SMART" id="SM00363">
    <property type="entry name" value="S4"/>
    <property type="match status" value="1"/>
</dbReference>
<evidence type="ECO:0000256" key="3">
    <source>
        <dbReference type="ARBA" id="ARBA00022884"/>
    </source>
</evidence>
<dbReference type="PROSITE" id="PS50889">
    <property type="entry name" value="S4"/>
    <property type="match status" value="1"/>
</dbReference>
<evidence type="ECO:0000256" key="8">
    <source>
        <dbReference type="RuleBase" id="RU003699"/>
    </source>
</evidence>
<dbReference type="InterPro" id="IPR018079">
    <property type="entry name" value="Ribosomal_uS4_CS"/>
</dbReference>
<dbReference type="CDD" id="cd00165">
    <property type="entry name" value="S4"/>
    <property type="match status" value="1"/>
</dbReference>
<dbReference type="PANTHER" id="PTHR11831:SF4">
    <property type="entry name" value="SMALL RIBOSOMAL SUBUNIT PROTEIN US4M"/>
    <property type="match status" value="1"/>
</dbReference>
<dbReference type="Proteomes" id="UP000800981">
    <property type="component" value="Unassembled WGS sequence"/>
</dbReference>
<evidence type="ECO:0000256" key="1">
    <source>
        <dbReference type="ARBA" id="ARBA00007465"/>
    </source>
</evidence>
<dbReference type="InterPro" id="IPR005709">
    <property type="entry name" value="Ribosomal_uS4_bac-type"/>
</dbReference>
<reference evidence="11 12" key="1">
    <citation type="submission" date="2020-03" db="EMBL/GenBank/DDBJ databases">
        <title>Two novel Motilibacter sp.</title>
        <authorList>
            <person name="Liu S."/>
        </authorList>
    </citation>
    <scope>NUCLEOTIDE SEQUENCE [LARGE SCALE GENOMIC DNA]</scope>
    <source>
        <strain evidence="11 12">E257</strain>
    </source>
</reference>
<evidence type="ECO:0000256" key="7">
    <source>
        <dbReference type="HAMAP-Rule" id="MF_01306"/>
    </source>
</evidence>
<evidence type="ECO:0000259" key="9">
    <source>
        <dbReference type="SMART" id="SM00363"/>
    </source>
</evidence>
<comment type="caution">
    <text evidence="11">The sequence shown here is derived from an EMBL/GenBank/DDBJ whole genome shotgun (WGS) entry which is preliminary data.</text>
</comment>
<comment type="function">
    <text evidence="7">One of the primary rRNA binding proteins, it binds directly to 16S rRNA where it nucleates assembly of the body of the 30S subunit.</text>
</comment>
<dbReference type="EMBL" id="JAANNP010000064">
    <property type="protein sequence ID" value="NHC15871.1"/>
    <property type="molecule type" value="Genomic_DNA"/>
</dbReference>
<keyword evidence="4 7" id="KW-0689">Ribosomal protein</keyword>
<dbReference type="InterPro" id="IPR022801">
    <property type="entry name" value="Ribosomal_uS4"/>
</dbReference>
<evidence type="ECO:0000256" key="5">
    <source>
        <dbReference type="ARBA" id="ARBA00023274"/>
    </source>
</evidence>
<gene>
    <name evidence="7 11" type="primary">rpsD</name>
    <name evidence="11" type="ORF">G9H71_18985</name>
</gene>
<proteinExistence type="inferred from homology"/>
<evidence type="ECO:0000256" key="4">
    <source>
        <dbReference type="ARBA" id="ARBA00022980"/>
    </source>
</evidence>
<dbReference type="Pfam" id="PF01479">
    <property type="entry name" value="S4"/>
    <property type="match status" value="1"/>
</dbReference>
<dbReference type="SUPFAM" id="SSF55174">
    <property type="entry name" value="Alpha-L RNA-binding motif"/>
    <property type="match status" value="1"/>
</dbReference>
<organism evidence="11 12">
    <name type="scientific">Motilibacter deserti</name>
    <dbReference type="NCBI Taxonomy" id="2714956"/>
    <lineage>
        <taxon>Bacteria</taxon>
        <taxon>Bacillati</taxon>
        <taxon>Actinomycetota</taxon>
        <taxon>Actinomycetes</taxon>
        <taxon>Motilibacterales</taxon>
        <taxon>Motilibacteraceae</taxon>
        <taxon>Motilibacter</taxon>
    </lineage>
</organism>
<dbReference type="SMART" id="SM01390">
    <property type="entry name" value="Ribosomal_S4"/>
    <property type="match status" value="1"/>
</dbReference>
<comment type="function">
    <text evidence="7">With S5 and S12 plays an important role in translational accuracy.</text>
</comment>
<protein>
    <recommendedName>
        <fullName evidence="6 7">Small ribosomal subunit protein uS4</fullName>
    </recommendedName>
</protein>
<dbReference type="Gene3D" id="1.10.1050.10">
    <property type="entry name" value="Ribosomal Protein S4 Delta 41, Chain A, domain 1"/>
    <property type="match status" value="1"/>
</dbReference>
<feature type="domain" description="RNA-binding S4" evidence="9">
    <location>
        <begin position="98"/>
        <end position="160"/>
    </location>
</feature>